<dbReference type="InterPro" id="IPR010781">
    <property type="entry name" value="DUF1376"/>
</dbReference>
<dbReference type="EMBL" id="JABBHS010000191">
    <property type="protein sequence ID" value="MBU2722809.1"/>
    <property type="molecule type" value="Genomic_DNA"/>
</dbReference>
<comment type="caution">
    <text evidence="1">The sequence shown here is derived from an EMBL/GenBank/DDBJ whole genome shotgun (WGS) entry which is preliminary data.</text>
</comment>
<dbReference type="Pfam" id="PF07120">
    <property type="entry name" value="DUF1376"/>
    <property type="match status" value="1"/>
</dbReference>
<accession>A0A8X8GAH3</accession>
<dbReference type="RefSeq" id="WP_215886167.1">
    <property type="nucleotide sequence ID" value="NZ_CP134225.1"/>
</dbReference>
<gene>
    <name evidence="1" type="ORF">HF568_06225</name>
</gene>
<evidence type="ECO:0000313" key="1">
    <source>
        <dbReference type="EMBL" id="MBU2722809.1"/>
    </source>
</evidence>
<dbReference type="Proteomes" id="UP000887300">
    <property type="component" value="Unassembled WGS sequence"/>
</dbReference>
<evidence type="ECO:0000313" key="2">
    <source>
        <dbReference type="Proteomes" id="UP000887300"/>
    </source>
</evidence>
<organism evidence="1 2">
    <name type="scientific">Acidithiobacillus ferridurans</name>
    <dbReference type="NCBI Taxonomy" id="1232575"/>
    <lineage>
        <taxon>Bacteria</taxon>
        <taxon>Pseudomonadati</taxon>
        <taxon>Pseudomonadota</taxon>
        <taxon>Acidithiobacillia</taxon>
        <taxon>Acidithiobacillales</taxon>
        <taxon>Acidithiobacillaceae</taxon>
        <taxon>Acidithiobacillus</taxon>
    </lineage>
</organism>
<protein>
    <submittedName>
        <fullName evidence="1">YdaU family protein</fullName>
    </submittedName>
</protein>
<name>A0A8X8GAH3_ACIFI</name>
<sequence>MYNFDFNIKEYGAATAHLSWDEDAAYQRLLRAYYLRESPLPASFDAVCRLTRAQTKRQKDAVKSALEEFFYMEDDGWHQYRCDEELERFHERTRDARAKQQAARERQQRHREHRSLLFKALREYGVTAPWDTTNVVLTEMLAEVRRSREEQPARKVAQTANSLAQSSAELEPLLAGDAPVTDLSQTCHAPVTRTKTAISVSVPVSVSVPDLCKQNLDQELFIHTNAQARANTQDSTLETDADAAASAVVCERPPVEISSKNDGATSFVQTRLAEPMPIVDLFTKASDDLPPDDLSLLSTEADWWMSGGEAPPPLGDDGGTPIAGEQHPIAGSEPQDVAGGASKQHCRFEEFWAIYPTKSGKKVCLAAWKKRKLDRIAEKIIADVAERNLRDRRWLRGIIPNPSTYLNQDRWQDEWESSSYMQQAGDTANAMKPSCDTENESPYVVAGVDYSGYSAVGRANALEAKEFLAELKSMREKEQQNCQLPPA</sequence>
<proteinExistence type="predicted"/>
<dbReference type="AlphaFoldDB" id="A0A8X8GAH3"/>
<reference evidence="1" key="1">
    <citation type="journal article" date="2021" name="ISME J.">
        <title>Genomic evolution of the class Acidithiobacillia: deep-branching Proteobacteria living in extreme acidic conditions.</title>
        <authorList>
            <person name="Moya-Beltran A."/>
            <person name="Beard S."/>
            <person name="Rojas-Villalobos C."/>
            <person name="Issotta F."/>
            <person name="Gallardo Y."/>
            <person name="Ulloa R."/>
            <person name="Giaveno A."/>
            <person name="Degli Esposti M."/>
            <person name="Johnson D.B."/>
            <person name="Quatrini R."/>
        </authorList>
    </citation>
    <scope>NUCLEOTIDE SEQUENCE</scope>
    <source>
        <strain evidence="1">DSM 583</strain>
    </source>
</reference>